<dbReference type="RefSeq" id="WP_190470274.1">
    <property type="nucleotide sequence ID" value="NZ_JACJSG010000010.1"/>
</dbReference>
<keyword evidence="3" id="KW-1185">Reference proteome</keyword>
<sequence length="291" mass="31887">MSQDNRPEQPNQRPQRTVQPVWKAAIITVLRGTIGVLETTVEKLETAPPPGAEASPSFLQQLESRWSRFLLKTRAFIPSNLSTKLSDTALTGIIAGIAVVLVWTTTNIFTSKPTEVATVPTPTPTISTPPEVIPPEPPPAEEITPEPEAQTPTPEPEAETSPPEPEPTPTPTPTPVIQLTPEQILIASIEKQLAEITSEVRPAAGDAIASNIVKSIQANFRTSSLTVKINDDWYSLKESEQNQIASQILQRSQELDFSHLEIVDSQDKLIARNPVIGNEMIILQRRVIGNW</sequence>
<reference evidence="2 3" key="1">
    <citation type="journal article" date="2020" name="ISME J.">
        <title>Comparative genomics reveals insights into cyanobacterial evolution and habitat adaptation.</title>
        <authorList>
            <person name="Chen M.Y."/>
            <person name="Teng W.K."/>
            <person name="Zhao L."/>
            <person name="Hu C.X."/>
            <person name="Zhou Y.K."/>
            <person name="Han B.P."/>
            <person name="Song L.R."/>
            <person name="Shu W.S."/>
        </authorList>
    </citation>
    <scope>NUCLEOTIDE SEQUENCE [LARGE SCALE GENOMIC DNA]</scope>
    <source>
        <strain evidence="2 3">FACHB-119</strain>
    </source>
</reference>
<dbReference type="Proteomes" id="UP000661112">
    <property type="component" value="Unassembled WGS sequence"/>
</dbReference>
<proteinExistence type="predicted"/>
<feature type="region of interest" description="Disordered" evidence="1">
    <location>
        <begin position="115"/>
        <end position="176"/>
    </location>
</feature>
<evidence type="ECO:0000313" key="3">
    <source>
        <dbReference type="Proteomes" id="UP000661112"/>
    </source>
</evidence>
<protein>
    <submittedName>
        <fullName evidence="2">Uncharacterized protein</fullName>
    </submittedName>
</protein>
<gene>
    <name evidence="2" type="ORF">H6G83_09140</name>
</gene>
<feature type="compositionally biased region" description="Pro residues" evidence="1">
    <location>
        <begin position="131"/>
        <end position="140"/>
    </location>
</feature>
<dbReference type="EMBL" id="JACJSG010000010">
    <property type="protein sequence ID" value="MBD2500774.1"/>
    <property type="molecule type" value="Genomic_DNA"/>
</dbReference>
<name>A0ABR8D0R7_9NOST</name>
<feature type="compositionally biased region" description="Pro residues" evidence="1">
    <location>
        <begin position="162"/>
        <end position="174"/>
    </location>
</feature>
<organism evidence="2 3">
    <name type="scientific">Anabaena azotica FACHB-119</name>
    <dbReference type="NCBI Taxonomy" id="947527"/>
    <lineage>
        <taxon>Bacteria</taxon>
        <taxon>Bacillati</taxon>
        <taxon>Cyanobacteriota</taxon>
        <taxon>Cyanophyceae</taxon>
        <taxon>Nostocales</taxon>
        <taxon>Nostocaceae</taxon>
        <taxon>Anabaena</taxon>
        <taxon>Anabaena azotica</taxon>
    </lineage>
</organism>
<evidence type="ECO:0000256" key="1">
    <source>
        <dbReference type="SAM" id="MobiDB-lite"/>
    </source>
</evidence>
<feature type="compositionally biased region" description="Low complexity" evidence="1">
    <location>
        <begin position="115"/>
        <end position="130"/>
    </location>
</feature>
<accession>A0ABR8D0R7</accession>
<comment type="caution">
    <text evidence="2">The sequence shown here is derived from an EMBL/GenBank/DDBJ whole genome shotgun (WGS) entry which is preliminary data.</text>
</comment>
<evidence type="ECO:0000313" key="2">
    <source>
        <dbReference type="EMBL" id="MBD2500774.1"/>
    </source>
</evidence>